<accession>A0AAE8N0Z5</accession>
<protein>
    <submittedName>
        <fullName evidence="8">Related to transporter protein</fullName>
    </submittedName>
</protein>
<dbReference type="PANTHER" id="PTHR43791:SF39">
    <property type="entry name" value="TRANSPORTER LIZ1_SEO1, PUTATIVE (AFU_ORTHOLOGUE AFUA_3G00980)-RELATED"/>
    <property type="match status" value="1"/>
</dbReference>
<feature type="transmembrane region" description="Helical" evidence="7">
    <location>
        <begin position="94"/>
        <end position="116"/>
    </location>
</feature>
<dbReference type="Proteomes" id="UP001187682">
    <property type="component" value="Unassembled WGS sequence"/>
</dbReference>
<feature type="transmembrane region" description="Helical" evidence="7">
    <location>
        <begin position="299"/>
        <end position="319"/>
    </location>
</feature>
<proteinExistence type="predicted"/>
<evidence type="ECO:0000313" key="9">
    <source>
        <dbReference type="Proteomes" id="UP001187682"/>
    </source>
</evidence>
<dbReference type="PANTHER" id="PTHR43791">
    <property type="entry name" value="PERMEASE-RELATED"/>
    <property type="match status" value="1"/>
</dbReference>
<dbReference type="Gene3D" id="1.20.1250.20">
    <property type="entry name" value="MFS general substrate transporter like domains"/>
    <property type="match status" value="2"/>
</dbReference>
<feature type="region of interest" description="Disordered" evidence="6">
    <location>
        <begin position="1"/>
        <end position="40"/>
    </location>
</feature>
<feature type="transmembrane region" description="Helical" evidence="7">
    <location>
        <begin position="231"/>
        <end position="250"/>
    </location>
</feature>
<dbReference type="EMBL" id="ONZQ02000010">
    <property type="protein sequence ID" value="SPO04361.1"/>
    <property type="molecule type" value="Genomic_DNA"/>
</dbReference>
<dbReference type="InterPro" id="IPR011701">
    <property type="entry name" value="MFS"/>
</dbReference>
<keyword evidence="4 7" id="KW-1133">Transmembrane helix</keyword>
<evidence type="ECO:0000256" key="6">
    <source>
        <dbReference type="SAM" id="MobiDB-lite"/>
    </source>
</evidence>
<evidence type="ECO:0000256" key="4">
    <source>
        <dbReference type="ARBA" id="ARBA00022989"/>
    </source>
</evidence>
<evidence type="ECO:0000256" key="5">
    <source>
        <dbReference type="ARBA" id="ARBA00023136"/>
    </source>
</evidence>
<feature type="transmembrane region" description="Helical" evidence="7">
    <location>
        <begin position="396"/>
        <end position="414"/>
    </location>
</feature>
<dbReference type="FunFam" id="1.20.1250.20:FF:000386">
    <property type="entry name" value="MFS general substrate transporter"/>
    <property type="match status" value="1"/>
</dbReference>
<evidence type="ECO:0000256" key="2">
    <source>
        <dbReference type="ARBA" id="ARBA00022448"/>
    </source>
</evidence>
<feature type="transmembrane region" description="Helical" evidence="7">
    <location>
        <begin position="357"/>
        <end position="376"/>
    </location>
</feature>
<dbReference type="InterPro" id="IPR036259">
    <property type="entry name" value="MFS_trans_sf"/>
</dbReference>
<gene>
    <name evidence="8" type="ORF">DNG_07046</name>
</gene>
<feature type="transmembrane region" description="Helical" evidence="7">
    <location>
        <begin position="128"/>
        <end position="147"/>
    </location>
</feature>
<evidence type="ECO:0000313" key="8">
    <source>
        <dbReference type="EMBL" id="SPO04361.1"/>
    </source>
</evidence>
<dbReference type="AlphaFoldDB" id="A0AAE8N0Z5"/>
<keyword evidence="9" id="KW-1185">Reference proteome</keyword>
<name>A0AAE8N0Z5_9PEZI</name>
<feature type="compositionally biased region" description="Polar residues" evidence="6">
    <location>
        <begin position="15"/>
        <end position="24"/>
    </location>
</feature>
<feature type="transmembrane region" description="Helical" evidence="7">
    <location>
        <begin position="325"/>
        <end position="345"/>
    </location>
</feature>
<evidence type="ECO:0000256" key="3">
    <source>
        <dbReference type="ARBA" id="ARBA00022692"/>
    </source>
</evidence>
<reference evidence="8" key="1">
    <citation type="submission" date="2018-03" db="EMBL/GenBank/DDBJ databases">
        <authorList>
            <person name="Guldener U."/>
        </authorList>
    </citation>
    <scope>NUCLEOTIDE SEQUENCE</scope>
</reference>
<comment type="caution">
    <text evidence="8">The sequence shown here is derived from an EMBL/GenBank/DDBJ whole genome shotgun (WGS) entry which is preliminary data.</text>
</comment>
<sequence>MAHNGELKAEAVTPTEKQIPTSEVATADPSPRDSGSGKNGYVPADPKKAIALSDFFHWHEPGTSKEEKKLIFKLDWFLLSFSCLAYFLKQFYVMRFFIGLFESAAWPGLMYVLGCWYRKSEMARRSGLFVVSGVLGQMFSGYLQAALFTGMEGKGGMPAWRWLFIFDFILCIPVVIYGIVCYPDTPHTTTAFWLTEWERQRARERIEEEGRMPVGKMDWSVIKRIFGSWQVYAFTLAYCFWSLTCGNYVMQYFSLYLKSTGAYTIPEINNIPTSIGAVNFIVMISSGFIADKLGQRGPVCFAVGSLWTFCFAVLSAWTVPHGLRMAAFILTGCYGCFTPLLAGWTNEACGGDQQKRAFILGFMVSVGYAVTIPFQQYQMPSGKAPQFADTKGWPSALAWVIALTLWTGIAIPLMQRRSRRNERARASAEVSEP</sequence>
<keyword evidence="3 7" id="KW-0812">Transmembrane</keyword>
<evidence type="ECO:0000256" key="1">
    <source>
        <dbReference type="ARBA" id="ARBA00004141"/>
    </source>
</evidence>
<comment type="subcellular location">
    <subcellularLocation>
        <location evidence="1">Membrane</location>
        <topology evidence="1">Multi-pass membrane protein</topology>
    </subcellularLocation>
</comment>
<dbReference type="GO" id="GO:0022857">
    <property type="term" value="F:transmembrane transporter activity"/>
    <property type="evidence" value="ECO:0007669"/>
    <property type="project" value="InterPro"/>
</dbReference>
<dbReference type="SUPFAM" id="SSF103473">
    <property type="entry name" value="MFS general substrate transporter"/>
    <property type="match status" value="1"/>
</dbReference>
<dbReference type="Pfam" id="PF07690">
    <property type="entry name" value="MFS_1"/>
    <property type="match status" value="1"/>
</dbReference>
<feature type="transmembrane region" description="Helical" evidence="7">
    <location>
        <begin position="159"/>
        <end position="180"/>
    </location>
</feature>
<dbReference type="GO" id="GO:0016020">
    <property type="term" value="C:membrane"/>
    <property type="evidence" value="ECO:0007669"/>
    <property type="project" value="UniProtKB-SubCell"/>
</dbReference>
<feature type="transmembrane region" description="Helical" evidence="7">
    <location>
        <begin position="270"/>
        <end position="290"/>
    </location>
</feature>
<organism evidence="8 9">
    <name type="scientific">Cephalotrichum gorgonifer</name>
    <dbReference type="NCBI Taxonomy" id="2041049"/>
    <lineage>
        <taxon>Eukaryota</taxon>
        <taxon>Fungi</taxon>
        <taxon>Dikarya</taxon>
        <taxon>Ascomycota</taxon>
        <taxon>Pezizomycotina</taxon>
        <taxon>Sordariomycetes</taxon>
        <taxon>Hypocreomycetidae</taxon>
        <taxon>Microascales</taxon>
        <taxon>Microascaceae</taxon>
        <taxon>Cephalotrichum</taxon>
    </lineage>
</organism>
<keyword evidence="5 7" id="KW-0472">Membrane</keyword>
<keyword evidence="2" id="KW-0813">Transport</keyword>
<evidence type="ECO:0000256" key="7">
    <source>
        <dbReference type="SAM" id="Phobius"/>
    </source>
</evidence>